<dbReference type="Proteomes" id="UP000634136">
    <property type="component" value="Unassembled WGS sequence"/>
</dbReference>
<accession>A0A834X4T0</accession>
<evidence type="ECO:0000259" key="1">
    <source>
        <dbReference type="Pfam" id="PF23310"/>
    </source>
</evidence>
<evidence type="ECO:0000313" key="3">
    <source>
        <dbReference type="Proteomes" id="UP000634136"/>
    </source>
</evidence>
<protein>
    <submittedName>
        <fullName evidence="2">F-box protein</fullName>
    </submittedName>
</protein>
<dbReference type="InterPro" id="IPR057136">
    <property type="entry name" value="At2g35280_TPR_dom"/>
</dbReference>
<dbReference type="PANTHER" id="PTHR33784:SF10">
    <property type="entry name" value="F-BOX PROTEIN"/>
    <property type="match status" value="1"/>
</dbReference>
<dbReference type="OrthoDB" id="1865546at2759"/>
<keyword evidence="3" id="KW-1185">Reference proteome</keyword>
<dbReference type="InterPro" id="IPR040338">
    <property type="entry name" value="At1g67623-like"/>
</dbReference>
<dbReference type="PANTHER" id="PTHR33784">
    <property type="entry name" value="OS05G0482100 PROTEIN"/>
    <property type="match status" value="1"/>
</dbReference>
<reference evidence="2" key="1">
    <citation type="submission" date="2020-09" db="EMBL/GenBank/DDBJ databases">
        <title>Genome-Enabled Discovery of Anthraquinone Biosynthesis in Senna tora.</title>
        <authorList>
            <person name="Kang S.-H."/>
            <person name="Pandey R.P."/>
            <person name="Lee C.-M."/>
            <person name="Sim J.-S."/>
            <person name="Jeong J.-T."/>
            <person name="Choi B.-S."/>
            <person name="Jung M."/>
            <person name="Ginzburg D."/>
            <person name="Zhao K."/>
            <person name="Won S.Y."/>
            <person name="Oh T.-J."/>
            <person name="Yu Y."/>
            <person name="Kim N.-H."/>
            <person name="Lee O.R."/>
            <person name="Lee T.-H."/>
            <person name="Bashyal P."/>
            <person name="Kim T.-S."/>
            <person name="Lee W.-H."/>
            <person name="Kawkins C."/>
            <person name="Kim C.-K."/>
            <person name="Kim J.S."/>
            <person name="Ahn B.O."/>
            <person name="Rhee S.Y."/>
            <person name="Sohng J.K."/>
        </authorList>
    </citation>
    <scope>NUCLEOTIDE SEQUENCE</scope>
    <source>
        <tissue evidence="2">Leaf</tissue>
    </source>
</reference>
<dbReference type="EMBL" id="JAAIUW010000003">
    <property type="protein sequence ID" value="KAF7837829.1"/>
    <property type="molecule type" value="Genomic_DNA"/>
</dbReference>
<organism evidence="2 3">
    <name type="scientific">Senna tora</name>
    <dbReference type="NCBI Taxonomy" id="362788"/>
    <lineage>
        <taxon>Eukaryota</taxon>
        <taxon>Viridiplantae</taxon>
        <taxon>Streptophyta</taxon>
        <taxon>Embryophyta</taxon>
        <taxon>Tracheophyta</taxon>
        <taxon>Spermatophyta</taxon>
        <taxon>Magnoliopsida</taxon>
        <taxon>eudicotyledons</taxon>
        <taxon>Gunneridae</taxon>
        <taxon>Pentapetalae</taxon>
        <taxon>rosids</taxon>
        <taxon>fabids</taxon>
        <taxon>Fabales</taxon>
        <taxon>Fabaceae</taxon>
        <taxon>Caesalpinioideae</taxon>
        <taxon>Cassia clade</taxon>
        <taxon>Senna</taxon>
    </lineage>
</organism>
<dbReference type="AlphaFoldDB" id="A0A834X4T0"/>
<sequence length="217" mass="26170">MGGSRILMKRTSSTSNSAQETFLMLSQHNYIYQQVSLQKFPLVHWFPISHHQSSFLNRCKECDNLESLFREGMLQFFSHIQFDQAQGFLTLQNAAQEGHKEAMYVVALILLCDHKEDGLERQRKLFQALQYLRFLRMSECVVRCRTRVQSCLREMWIHNRVIDGDKKFLYDSRTCEKGWRIRRGRWELLDDENDMNMCEYCRWDNELKFFYRMLNVH</sequence>
<gene>
    <name evidence="2" type="ORF">G2W53_006311</name>
</gene>
<feature type="domain" description="At2g35280-like TPR" evidence="1">
    <location>
        <begin position="39"/>
        <end position="152"/>
    </location>
</feature>
<name>A0A834X4T0_9FABA</name>
<proteinExistence type="predicted"/>
<evidence type="ECO:0000313" key="2">
    <source>
        <dbReference type="EMBL" id="KAF7837829.1"/>
    </source>
</evidence>
<comment type="caution">
    <text evidence="2">The sequence shown here is derived from an EMBL/GenBank/DDBJ whole genome shotgun (WGS) entry which is preliminary data.</text>
</comment>
<dbReference type="Pfam" id="PF23310">
    <property type="entry name" value="TPR_27"/>
    <property type="match status" value="1"/>
</dbReference>